<protein>
    <submittedName>
        <fullName evidence="1">Uncharacterized protein</fullName>
    </submittedName>
</protein>
<organism evidence="1 2">
    <name type="scientific">Gossypium raimondii</name>
    <name type="common">Peruvian cotton</name>
    <name type="synonym">Gossypium klotzschianum subsp. raimondii</name>
    <dbReference type="NCBI Taxonomy" id="29730"/>
    <lineage>
        <taxon>Eukaryota</taxon>
        <taxon>Viridiplantae</taxon>
        <taxon>Streptophyta</taxon>
        <taxon>Embryophyta</taxon>
        <taxon>Tracheophyta</taxon>
        <taxon>Spermatophyta</taxon>
        <taxon>Magnoliopsida</taxon>
        <taxon>eudicotyledons</taxon>
        <taxon>Gunneridae</taxon>
        <taxon>Pentapetalae</taxon>
        <taxon>rosids</taxon>
        <taxon>malvids</taxon>
        <taxon>Malvales</taxon>
        <taxon>Malvaceae</taxon>
        <taxon>Malvoideae</taxon>
        <taxon>Gossypium</taxon>
    </lineage>
</organism>
<reference evidence="1 2" key="1">
    <citation type="journal article" date="2019" name="Genome Biol. Evol.">
        <title>Insights into the evolution of the New World diploid cottons (Gossypium, subgenus Houzingenia) based on genome sequencing.</title>
        <authorList>
            <person name="Grover C.E."/>
            <person name="Arick M.A. 2nd"/>
            <person name="Thrash A."/>
            <person name="Conover J.L."/>
            <person name="Sanders W.S."/>
            <person name="Peterson D.G."/>
            <person name="Frelichowski J.E."/>
            <person name="Scheffler J.A."/>
            <person name="Scheffler B.E."/>
            <person name="Wendel J.F."/>
        </authorList>
    </citation>
    <scope>NUCLEOTIDE SEQUENCE [LARGE SCALE GENOMIC DNA]</scope>
    <source>
        <strain evidence="1">8</strain>
        <tissue evidence="1">Leaf</tissue>
    </source>
</reference>
<evidence type="ECO:0000313" key="2">
    <source>
        <dbReference type="Proteomes" id="UP000593578"/>
    </source>
</evidence>
<gene>
    <name evidence="1" type="ORF">Gorai_018246</name>
</gene>
<accession>A0A7J8PKY2</accession>
<name>A0A7J8PKY2_GOSRA</name>
<dbReference type="Proteomes" id="UP000593578">
    <property type="component" value="Unassembled WGS sequence"/>
</dbReference>
<comment type="caution">
    <text evidence="1">The sequence shown here is derived from an EMBL/GenBank/DDBJ whole genome shotgun (WGS) entry which is preliminary data.</text>
</comment>
<dbReference type="AlphaFoldDB" id="A0A7J8PKY2"/>
<evidence type="ECO:0000313" key="1">
    <source>
        <dbReference type="EMBL" id="MBA0589502.1"/>
    </source>
</evidence>
<sequence>MQYLKCYNASNGDSTMNNEQIQIPNNIDKFKKNKFSGDYTAKNMST</sequence>
<dbReference type="EMBL" id="JABEZZ010000007">
    <property type="protein sequence ID" value="MBA0589502.1"/>
    <property type="molecule type" value="Genomic_DNA"/>
</dbReference>
<proteinExistence type="predicted"/>